<gene>
    <name evidence="2" type="ORF">P3W24_13220</name>
</gene>
<keyword evidence="3" id="KW-1185">Reference proteome</keyword>
<sequence>MRYRPIGMSFAVAAALAAATAARASTLTTSHYSGVAYAAGSQTVRYREEHWVFDDGGARERLVLYRCPDGRPFARKNVRYTNTAWTPDVDYDDARSGYRESVKVDGPRLSTTVVKNARATADSTTLDVHPDTVVDAGFDDFVRAHWDAITQSKGLTARFVVPSRGSDLRLNIRPDGDADAPSVRRFRMALDGWLGGIAPTVTLLYTADTHRLVGFEGLSNVKGDDGKNQQVRIVFTPRDDQPPVSLDQVADARRLPLVERCAR</sequence>
<proteinExistence type="predicted"/>
<dbReference type="RefSeq" id="WP_320551866.1">
    <property type="nucleotide sequence ID" value="NZ_JAQLOK010000004.1"/>
</dbReference>
<evidence type="ECO:0000313" key="3">
    <source>
        <dbReference type="Proteomes" id="UP001528850"/>
    </source>
</evidence>
<evidence type="ECO:0000256" key="1">
    <source>
        <dbReference type="SAM" id="SignalP"/>
    </source>
</evidence>
<name>A0ABT6BFG2_9GAMM</name>
<comment type="caution">
    <text evidence="2">The sequence shown here is derived from an EMBL/GenBank/DDBJ whole genome shotgun (WGS) entry which is preliminary data.</text>
</comment>
<reference evidence="2 3" key="1">
    <citation type="journal article" date="2024" name="Curr. Microbiol.">
        <title>Luteibacter sahnii sp. nov., A Novel Yellow-Colored Xanthomonadin Pigment Producing Probiotic Bacterium from Healthy Rice Seed Microbiome.</title>
        <authorList>
            <person name="Jaiswal G."/>
            <person name="Rana R."/>
            <person name="Nayak P.K."/>
            <person name="Chouhan R."/>
            <person name="Gandhi S.G."/>
            <person name="Patel H.K."/>
            <person name="Patil P.B."/>
        </authorList>
    </citation>
    <scope>NUCLEOTIDE SEQUENCE [LARGE SCALE GENOMIC DNA]</scope>
    <source>
        <strain evidence="2 3">PPL201</strain>
    </source>
</reference>
<dbReference type="EMBL" id="JARJJS010000003">
    <property type="protein sequence ID" value="MDF4025932.1"/>
    <property type="molecule type" value="Genomic_DNA"/>
</dbReference>
<feature type="signal peptide" evidence="1">
    <location>
        <begin position="1"/>
        <end position="24"/>
    </location>
</feature>
<evidence type="ECO:0008006" key="4">
    <source>
        <dbReference type="Google" id="ProtNLM"/>
    </source>
</evidence>
<keyword evidence="1" id="KW-0732">Signal</keyword>
<accession>A0ABT6BFG2</accession>
<evidence type="ECO:0000313" key="2">
    <source>
        <dbReference type="EMBL" id="MDF4025932.1"/>
    </source>
</evidence>
<feature type="chain" id="PRO_5047020098" description="DUF3108 domain-containing protein" evidence="1">
    <location>
        <begin position="25"/>
        <end position="263"/>
    </location>
</feature>
<organism evidence="2 3">
    <name type="scientific">Luteibacter sahnii</name>
    <dbReference type="NCBI Taxonomy" id="3021977"/>
    <lineage>
        <taxon>Bacteria</taxon>
        <taxon>Pseudomonadati</taxon>
        <taxon>Pseudomonadota</taxon>
        <taxon>Gammaproteobacteria</taxon>
        <taxon>Lysobacterales</taxon>
        <taxon>Rhodanobacteraceae</taxon>
        <taxon>Luteibacter</taxon>
    </lineage>
</organism>
<protein>
    <recommendedName>
        <fullName evidence="4">DUF3108 domain-containing protein</fullName>
    </recommendedName>
</protein>
<dbReference type="Proteomes" id="UP001528850">
    <property type="component" value="Unassembled WGS sequence"/>
</dbReference>